<evidence type="ECO:0000313" key="13">
    <source>
        <dbReference type="Proteomes" id="UP000658720"/>
    </source>
</evidence>
<keyword evidence="3" id="KW-0677">Repeat</keyword>
<proteinExistence type="predicted"/>
<keyword evidence="13" id="KW-1185">Reference proteome</keyword>
<reference evidence="12 13" key="1">
    <citation type="submission" date="2020-10" db="EMBL/GenBank/DDBJ databases">
        <authorList>
            <person name="Castelo-Branco R."/>
            <person name="Eusebio N."/>
            <person name="Adriana R."/>
            <person name="Vieira A."/>
            <person name="Brugerolle De Fraissinette N."/>
            <person name="Rezende De Castro R."/>
            <person name="Schneider M.P."/>
            <person name="Vasconcelos V."/>
            <person name="Leao P.N."/>
        </authorList>
    </citation>
    <scope>NUCLEOTIDE SEQUENCE [LARGE SCALE GENOMIC DNA]</scope>
    <source>
        <strain evidence="12 13">LEGE 00031</strain>
    </source>
</reference>
<feature type="domain" description="CNNM transmembrane" evidence="11">
    <location>
        <begin position="1"/>
        <end position="179"/>
    </location>
</feature>
<evidence type="ECO:0000256" key="1">
    <source>
        <dbReference type="ARBA" id="ARBA00004141"/>
    </source>
</evidence>
<dbReference type="SUPFAM" id="SSF54631">
    <property type="entry name" value="CBS-domain pair"/>
    <property type="match status" value="1"/>
</dbReference>
<feature type="transmembrane region" description="Helical" evidence="9">
    <location>
        <begin position="119"/>
        <end position="141"/>
    </location>
</feature>
<evidence type="ECO:0000259" key="11">
    <source>
        <dbReference type="PROSITE" id="PS51846"/>
    </source>
</evidence>
<dbReference type="PANTHER" id="PTHR22777:SF4">
    <property type="entry name" value="UPF0053 PROTEIN SLL1254"/>
    <property type="match status" value="1"/>
</dbReference>
<keyword evidence="5 7" id="KW-0129">CBS domain</keyword>
<evidence type="ECO:0000256" key="5">
    <source>
        <dbReference type="ARBA" id="ARBA00023122"/>
    </source>
</evidence>
<evidence type="ECO:0000256" key="3">
    <source>
        <dbReference type="ARBA" id="ARBA00022737"/>
    </source>
</evidence>
<name>A0ABR9VRE3_9SYNC</name>
<comment type="subcellular location">
    <subcellularLocation>
        <location evidence="1">Membrane</location>
        <topology evidence="1">Multi-pass membrane protein</topology>
    </subcellularLocation>
</comment>
<evidence type="ECO:0000313" key="12">
    <source>
        <dbReference type="EMBL" id="MBE9253925.1"/>
    </source>
</evidence>
<dbReference type="InterPro" id="IPR044751">
    <property type="entry name" value="Ion_transp-like_CBS"/>
</dbReference>
<feature type="transmembrane region" description="Helical" evidence="9">
    <location>
        <begin position="58"/>
        <end position="81"/>
    </location>
</feature>
<evidence type="ECO:0000256" key="2">
    <source>
        <dbReference type="ARBA" id="ARBA00022692"/>
    </source>
</evidence>
<comment type="caution">
    <text evidence="12">The sequence shown here is derived from an EMBL/GenBank/DDBJ whole genome shotgun (WGS) entry which is preliminary data.</text>
</comment>
<feature type="transmembrane region" description="Helical" evidence="9">
    <location>
        <begin position="6"/>
        <end position="31"/>
    </location>
</feature>
<evidence type="ECO:0000256" key="8">
    <source>
        <dbReference type="PROSITE-ProRule" id="PRU01193"/>
    </source>
</evidence>
<dbReference type="Proteomes" id="UP000658720">
    <property type="component" value="Unassembled WGS sequence"/>
</dbReference>
<dbReference type="InterPro" id="IPR000644">
    <property type="entry name" value="CBS_dom"/>
</dbReference>
<dbReference type="RefSeq" id="WP_194019672.1">
    <property type="nucleotide sequence ID" value="NZ_JADEVV010000020.1"/>
</dbReference>
<organism evidence="12 13">
    <name type="scientific">Synechocystis salina LEGE 00031</name>
    <dbReference type="NCBI Taxonomy" id="1828736"/>
    <lineage>
        <taxon>Bacteria</taxon>
        <taxon>Bacillati</taxon>
        <taxon>Cyanobacteriota</taxon>
        <taxon>Cyanophyceae</taxon>
        <taxon>Synechococcales</taxon>
        <taxon>Merismopediaceae</taxon>
        <taxon>Synechocystis</taxon>
    </lineage>
</organism>
<sequence length="346" mass="38346">MLEILAVILVVLLGSCICSCSEAALFSVPLVKVRQLSQSNNPSAIALQAIRHKMNRPIGTIVVLNNIFNIVGSITIGSLAAKHLQDAWMGVFSGVLTLLIIVFGEIIPKTLGERYATNIALLIAIPLRFLTLLFTPLVWLIEQITNPFTHGKRMPSTNEAEIKFLATLGYKEGVIEGDEEQMIQRVFQLNDLMAVDLMTPRVIITYLLGELTLGECQQDIIQSQHTRILIIDEYIDEVLGIALKQDLLTALIQGEGDKTIGELARPAQFVPEGMRADKLLKQFQEKREHLMVVIDEYGGVAGVVTLEDVIEVLTGEIVDETDKNIDLQEIARKKRETLLKQRGLAA</sequence>
<dbReference type="CDD" id="cd04590">
    <property type="entry name" value="CBS_pair_CorC_HlyC_assoc"/>
    <property type="match status" value="1"/>
</dbReference>
<dbReference type="Gene3D" id="3.10.580.10">
    <property type="entry name" value="CBS-domain"/>
    <property type="match status" value="1"/>
</dbReference>
<evidence type="ECO:0000256" key="6">
    <source>
        <dbReference type="ARBA" id="ARBA00023136"/>
    </source>
</evidence>
<dbReference type="Pfam" id="PF00571">
    <property type="entry name" value="CBS"/>
    <property type="match status" value="1"/>
</dbReference>
<keyword evidence="6 8" id="KW-0472">Membrane</keyword>
<evidence type="ECO:0000256" key="7">
    <source>
        <dbReference type="PROSITE-ProRule" id="PRU00703"/>
    </source>
</evidence>
<dbReference type="PROSITE" id="PS51846">
    <property type="entry name" value="CNNM"/>
    <property type="match status" value="1"/>
</dbReference>
<dbReference type="InterPro" id="IPR046342">
    <property type="entry name" value="CBS_dom_sf"/>
</dbReference>
<feature type="transmembrane region" description="Helical" evidence="9">
    <location>
        <begin position="87"/>
        <end position="107"/>
    </location>
</feature>
<dbReference type="Pfam" id="PF01595">
    <property type="entry name" value="CNNM"/>
    <property type="match status" value="1"/>
</dbReference>
<feature type="domain" description="CBS" evidence="10">
    <location>
        <begin position="198"/>
        <end position="258"/>
    </location>
</feature>
<feature type="domain" description="CBS" evidence="10">
    <location>
        <begin position="263"/>
        <end position="320"/>
    </location>
</feature>
<keyword evidence="2 8" id="KW-0812">Transmembrane</keyword>
<accession>A0ABR9VRE3</accession>
<dbReference type="PANTHER" id="PTHR22777">
    <property type="entry name" value="HEMOLYSIN-RELATED"/>
    <property type="match status" value="1"/>
</dbReference>
<protein>
    <submittedName>
        <fullName evidence="12">HlyC/CorC family transporter</fullName>
    </submittedName>
</protein>
<gene>
    <name evidence="12" type="ORF">IQ217_08725</name>
</gene>
<keyword evidence="4 8" id="KW-1133">Transmembrane helix</keyword>
<evidence type="ECO:0000256" key="4">
    <source>
        <dbReference type="ARBA" id="ARBA00022989"/>
    </source>
</evidence>
<evidence type="ECO:0000256" key="9">
    <source>
        <dbReference type="SAM" id="Phobius"/>
    </source>
</evidence>
<dbReference type="PROSITE" id="PS51371">
    <property type="entry name" value="CBS"/>
    <property type="match status" value="2"/>
</dbReference>
<evidence type="ECO:0000259" key="10">
    <source>
        <dbReference type="PROSITE" id="PS51371"/>
    </source>
</evidence>
<dbReference type="InterPro" id="IPR002550">
    <property type="entry name" value="CNNM"/>
</dbReference>
<dbReference type="EMBL" id="JADEVV010000020">
    <property type="protein sequence ID" value="MBE9253925.1"/>
    <property type="molecule type" value="Genomic_DNA"/>
</dbReference>